<dbReference type="RefSeq" id="WP_209706957.1">
    <property type="nucleotide sequence ID" value="NZ_JAGIOO010000001.1"/>
</dbReference>
<dbReference type="Proteomes" id="UP001519363">
    <property type="component" value="Unassembled WGS sequence"/>
</dbReference>
<sequence length="162" mass="17217">MPATRHITPTRSLDRMLRQLRSLLRSHRLPRPDRLVLSTVSGSVTVGFIEGPAPQRLSALLLWSLRLDGVSLTWGHPSPDLVHVQLSGRTGSGIRVKAATTVTPAELGGHLGTHRGVPVAFLPGGLRLGHLQAETLSLDELATVVRTALTVDSPAELTGVAA</sequence>
<gene>
    <name evidence="1" type="ORF">JOF53_002884</name>
</gene>
<evidence type="ECO:0000313" key="1">
    <source>
        <dbReference type="EMBL" id="MBP2474012.1"/>
    </source>
</evidence>
<proteinExistence type="predicted"/>
<accession>A0ABS5ACI6</accession>
<evidence type="ECO:0000313" key="2">
    <source>
        <dbReference type="Proteomes" id="UP001519363"/>
    </source>
</evidence>
<protein>
    <submittedName>
        <fullName evidence="1">Uncharacterized protein</fullName>
    </submittedName>
</protein>
<dbReference type="EMBL" id="JAGIOO010000001">
    <property type="protein sequence ID" value="MBP2474012.1"/>
    <property type="molecule type" value="Genomic_DNA"/>
</dbReference>
<reference evidence="1 2" key="1">
    <citation type="submission" date="2021-03" db="EMBL/GenBank/DDBJ databases">
        <title>Sequencing the genomes of 1000 actinobacteria strains.</title>
        <authorList>
            <person name="Klenk H.-P."/>
        </authorList>
    </citation>
    <scope>NUCLEOTIDE SEQUENCE [LARGE SCALE GENOMIC DNA]</scope>
    <source>
        <strain evidence="1 2">DSM 44580</strain>
    </source>
</reference>
<comment type="caution">
    <text evidence="1">The sequence shown here is derived from an EMBL/GenBank/DDBJ whole genome shotgun (WGS) entry which is preliminary data.</text>
</comment>
<keyword evidence="2" id="KW-1185">Reference proteome</keyword>
<name>A0ABS5ACI6_9PSEU</name>
<organism evidence="1 2">
    <name type="scientific">Crossiella equi</name>
    <dbReference type="NCBI Taxonomy" id="130796"/>
    <lineage>
        <taxon>Bacteria</taxon>
        <taxon>Bacillati</taxon>
        <taxon>Actinomycetota</taxon>
        <taxon>Actinomycetes</taxon>
        <taxon>Pseudonocardiales</taxon>
        <taxon>Pseudonocardiaceae</taxon>
        <taxon>Crossiella</taxon>
    </lineage>
</organism>